<reference evidence="2 3" key="1">
    <citation type="submission" date="2020-06" db="EMBL/GenBank/DDBJ databases">
        <authorList>
            <person name="Li R."/>
            <person name="Bekaert M."/>
        </authorList>
    </citation>
    <scope>NUCLEOTIDE SEQUENCE [LARGE SCALE GENOMIC DNA]</scope>
    <source>
        <strain evidence="3">wild</strain>
    </source>
</reference>
<proteinExistence type="predicted"/>
<gene>
    <name evidence="2" type="ORF">MCOR_53137</name>
</gene>
<dbReference type="AlphaFoldDB" id="A0A6J8EKW9"/>
<feature type="compositionally biased region" description="Polar residues" evidence="1">
    <location>
        <begin position="91"/>
        <end position="117"/>
    </location>
</feature>
<evidence type="ECO:0000313" key="2">
    <source>
        <dbReference type="EMBL" id="CAC5420967.1"/>
    </source>
</evidence>
<keyword evidence="3" id="KW-1185">Reference proteome</keyword>
<dbReference type="Proteomes" id="UP000507470">
    <property type="component" value="Unassembled WGS sequence"/>
</dbReference>
<name>A0A6J8EKW9_MYTCO</name>
<organism evidence="2 3">
    <name type="scientific">Mytilus coruscus</name>
    <name type="common">Sea mussel</name>
    <dbReference type="NCBI Taxonomy" id="42192"/>
    <lineage>
        <taxon>Eukaryota</taxon>
        <taxon>Metazoa</taxon>
        <taxon>Spiralia</taxon>
        <taxon>Lophotrochozoa</taxon>
        <taxon>Mollusca</taxon>
        <taxon>Bivalvia</taxon>
        <taxon>Autobranchia</taxon>
        <taxon>Pteriomorphia</taxon>
        <taxon>Mytilida</taxon>
        <taxon>Mytiloidea</taxon>
        <taxon>Mytilidae</taxon>
        <taxon>Mytilinae</taxon>
        <taxon>Mytilus</taxon>
    </lineage>
</organism>
<protein>
    <submittedName>
        <fullName evidence="2">Uncharacterized protein</fullName>
    </submittedName>
</protein>
<accession>A0A6J8EKW9</accession>
<sequence length="153" mass="16556">MSFVYQNLHSEIAEVRQELKQDISNVTPGLQELSHTPPILISRTTLYASAASTLKLSTASEGAKQNHEKTNTEVPVGKGPSAPPFVISNIGPAQSTTEVHSEPSLTKQGQLESQSKDGQGPLVPPITSNKNKMSCMVTLDRGLWPHRELITQS</sequence>
<feature type="region of interest" description="Disordered" evidence="1">
    <location>
        <begin position="58"/>
        <end position="129"/>
    </location>
</feature>
<evidence type="ECO:0000313" key="3">
    <source>
        <dbReference type="Proteomes" id="UP000507470"/>
    </source>
</evidence>
<dbReference type="EMBL" id="CACVKT020009206">
    <property type="protein sequence ID" value="CAC5420967.1"/>
    <property type="molecule type" value="Genomic_DNA"/>
</dbReference>
<evidence type="ECO:0000256" key="1">
    <source>
        <dbReference type="SAM" id="MobiDB-lite"/>
    </source>
</evidence>